<keyword evidence="2" id="KW-1185">Reference proteome</keyword>
<proteinExistence type="predicted"/>
<evidence type="ECO:0000313" key="2">
    <source>
        <dbReference type="Proteomes" id="UP000224284"/>
    </source>
</evidence>
<sequence length="53" mass="6248">MSTRKARLDAERRFQSFMIVNDLYQMTPWYLLAERSILKAKMRSLAPVMVGRA</sequence>
<dbReference type="EMBL" id="KU160669">
    <property type="protein sequence ID" value="ALY10634.1"/>
    <property type="molecule type" value="Genomic_DNA"/>
</dbReference>
<accession>A0A0U4IPP7</accession>
<reference evidence="1 2" key="1">
    <citation type="submission" date="2015-11" db="EMBL/GenBank/DDBJ databases">
        <authorList>
            <person name="Menninger J.E."/>
            <person name="Lamey M.E."/>
            <person name="Lindemann J.M."/>
            <person name="Martynyuk T."/>
            <person name="Mele F.E."/>
            <person name="Nabua C.T."/>
            <person name="Napoli C.K."/>
            <person name="Santiago L.M."/>
            <person name="Sweetman A.T."/>
            <person name="Weinstein J.L."/>
            <person name="Barrett N.A."/>
            <person name="Buerkert T.R."/>
            <person name="Cautela J.A."/>
            <person name="Egan M.S."/>
            <person name="Erb J.E."/>
            <person name="Garrigan K.E."/>
            <person name="Hagan D.J."/>
            <person name="Hartwell M.C."/>
            <person name="Hyduchak K.M."/>
            <person name="Jacob A.E."/>
            <person name="DeNigris D.M."/>
            <person name="London S.C."/>
            <person name="King-Smith C."/>
            <person name="Lee-Soety J.Y."/>
            <person name="Bradley K.W."/>
            <person name="Asai D.J."/>
            <person name="Bowman C.A."/>
            <person name="Russell D.A."/>
            <person name="Pope W.H."/>
            <person name="Jacobs-Sera D."/>
            <person name="Hendrix R.W."/>
            <person name="Hatfull G.F."/>
        </authorList>
    </citation>
    <scope>NUCLEOTIDE SEQUENCE [LARGE SCALE GENOMIC DNA]</scope>
</reference>
<name>A0A0U4IPP7_9CAUD</name>
<evidence type="ECO:0000313" key="1">
    <source>
        <dbReference type="EMBL" id="ALY10634.1"/>
    </source>
</evidence>
<organism evidence="1 2">
    <name type="scientific">Arthrobacter phage Tank</name>
    <dbReference type="NCBI Taxonomy" id="1772319"/>
    <lineage>
        <taxon>Viruses</taxon>
        <taxon>Duplodnaviria</taxon>
        <taxon>Heunggongvirae</taxon>
        <taxon>Uroviricota</taxon>
        <taxon>Caudoviricetes</taxon>
        <taxon>Tankvirus</taxon>
        <taxon>Tankvirus tank</taxon>
    </lineage>
</organism>
<protein>
    <submittedName>
        <fullName evidence="1">Uncharacterized protein</fullName>
    </submittedName>
</protein>
<dbReference type="GeneID" id="40080014"/>
<gene>
    <name evidence="1" type="primary">99</name>
    <name evidence="1" type="ORF">TANK_99</name>
</gene>
<dbReference type="Proteomes" id="UP000224284">
    <property type="component" value="Segment"/>
</dbReference>
<dbReference type="RefSeq" id="YP_009604124.1">
    <property type="nucleotide sequence ID" value="NC_041961.1"/>
</dbReference>
<dbReference type="KEGG" id="vg:40080014"/>